<feature type="chain" id="PRO_5019824830" description="Peptide methionine sulfoxide reductase MsrA" evidence="5">
    <location>
        <begin position="33"/>
        <end position="223"/>
    </location>
</feature>
<name>A0A497Z5D2_9RHOB</name>
<comment type="similarity">
    <text evidence="4">Belongs to the MsrA Met sulfoxide reductase family.</text>
</comment>
<proteinExistence type="inferred from homology"/>
<dbReference type="Proteomes" id="UP000271700">
    <property type="component" value="Unassembled WGS sequence"/>
</dbReference>
<organism evidence="7 8">
    <name type="scientific">Ruegeria conchae</name>
    <dbReference type="NCBI Taxonomy" id="981384"/>
    <lineage>
        <taxon>Bacteria</taxon>
        <taxon>Pseudomonadati</taxon>
        <taxon>Pseudomonadota</taxon>
        <taxon>Alphaproteobacteria</taxon>
        <taxon>Rhodobacterales</taxon>
        <taxon>Roseobacteraceae</taxon>
        <taxon>Ruegeria</taxon>
    </lineage>
</organism>
<keyword evidence="5" id="KW-0732">Signal</keyword>
<sequence length="223" mass="24123">MTRTTYLDCLKPSLLFVLILLVAMLRALPAPAAGTETLTVAGGCFWCVESDFESVPGVIGAVSGYTGGTTENPTYDQVSKGGSGHYEAVQITFDPARVSRETLLNMFFRSVDPTDAGGQFCDRGESYRTAIFVSNTGEKALAQQAKSSAQNALGQTVVTPILQAGTFYPAEAYHQDYYKGDKLVLTRFGPKRQKNAYKAYRKACGRDARVKQLWGSEAPFAGS</sequence>
<dbReference type="Gene3D" id="3.30.1060.10">
    <property type="entry name" value="Peptide methionine sulphoxide reductase MsrA"/>
    <property type="match status" value="1"/>
</dbReference>
<dbReference type="Pfam" id="PF01625">
    <property type="entry name" value="PMSR"/>
    <property type="match status" value="1"/>
</dbReference>
<dbReference type="EC" id="1.8.4.11" evidence="4"/>
<feature type="active site" evidence="4">
    <location>
        <position position="44"/>
    </location>
</feature>
<keyword evidence="1 4" id="KW-0560">Oxidoreductase</keyword>
<keyword evidence="8" id="KW-1185">Reference proteome</keyword>
<dbReference type="InterPro" id="IPR036509">
    <property type="entry name" value="Met_Sox_Rdtase_MsrA_sf"/>
</dbReference>
<comment type="caution">
    <text evidence="7">The sequence shown here is derived from an EMBL/GenBank/DDBJ whole genome shotgun (WGS) entry which is preliminary data.</text>
</comment>
<comment type="catalytic activity">
    <reaction evidence="2 4">
        <text>L-methionyl-[protein] + [thioredoxin]-disulfide + H2O = L-methionyl-(S)-S-oxide-[protein] + [thioredoxin]-dithiol</text>
        <dbReference type="Rhea" id="RHEA:14217"/>
        <dbReference type="Rhea" id="RHEA-COMP:10698"/>
        <dbReference type="Rhea" id="RHEA-COMP:10700"/>
        <dbReference type="Rhea" id="RHEA-COMP:12313"/>
        <dbReference type="Rhea" id="RHEA-COMP:12315"/>
        <dbReference type="ChEBI" id="CHEBI:15377"/>
        <dbReference type="ChEBI" id="CHEBI:16044"/>
        <dbReference type="ChEBI" id="CHEBI:29950"/>
        <dbReference type="ChEBI" id="CHEBI:44120"/>
        <dbReference type="ChEBI" id="CHEBI:50058"/>
        <dbReference type="EC" id="1.8.4.11"/>
    </reaction>
</comment>
<evidence type="ECO:0000256" key="2">
    <source>
        <dbReference type="ARBA" id="ARBA00047806"/>
    </source>
</evidence>
<dbReference type="HAMAP" id="MF_01401">
    <property type="entry name" value="MsrA"/>
    <property type="match status" value="1"/>
</dbReference>
<evidence type="ECO:0000256" key="1">
    <source>
        <dbReference type="ARBA" id="ARBA00023002"/>
    </source>
</evidence>
<reference evidence="7 8" key="1">
    <citation type="submission" date="2018-10" db="EMBL/GenBank/DDBJ databases">
        <title>Genomic Encyclopedia of Archaeal and Bacterial Type Strains, Phase II (KMG-II): from individual species to whole genera.</title>
        <authorList>
            <person name="Goeker M."/>
        </authorList>
    </citation>
    <scope>NUCLEOTIDE SEQUENCE [LARGE SCALE GENOMIC DNA]</scope>
    <source>
        <strain evidence="7 8">DSM 29317</strain>
    </source>
</reference>
<dbReference type="RefSeq" id="WP_010442964.1">
    <property type="nucleotide sequence ID" value="NZ_AEYW01000022.1"/>
</dbReference>
<evidence type="ECO:0000313" key="7">
    <source>
        <dbReference type="EMBL" id="RLK03669.1"/>
    </source>
</evidence>
<dbReference type="PANTHER" id="PTHR43774:SF1">
    <property type="entry name" value="PEPTIDE METHIONINE SULFOXIDE REDUCTASE MSRA 2"/>
    <property type="match status" value="1"/>
</dbReference>
<comment type="catalytic activity">
    <reaction evidence="3 4">
        <text>[thioredoxin]-disulfide + L-methionine + H2O = L-methionine (S)-S-oxide + [thioredoxin]-dithiol</text>
        <dbReference type="Rhea" id="RHEA:19993"/>
        <dbReference type="Rhea" id="RHEA-COMP:10698"/>
        <dbReference type="Rhea" id="RHEA-COMP:10700"/>
        <dbReference type="ChEBI" id="CHEBI:15377"/>
        <dbReference type="ChEBI" id="CHEBI:29950"/>
        <dbReference type="ChEBI" id="CHEBI:50058"/>
        <dbReference type="ChEBI" id="CHEBI:57844"/>
        <dbReference type="ChEBI" id="CHEBI:58772"/>
        <dbReference type="EC" id="1.8.4.11"/>
    </reaction>
</comment>
<evidence type="ECO:0000256" key="3">
    <source>
        <dbReference type="ARBA" id="ARBA00048782"/>
    </source>
</evidence>
<dbReference type="GO" id="GO:0008113">
    <property type="term" value="F:peptide-methionine (S)-S-oxide reductase activity"/>
    <property type="evidence" value="ECO:0007669"/>
    <property type="project" value="UniProtKB-UniRule"/>
</dbReference>
<evidence type="ECO:0000313" key="8">
    <source>
        <dbReference type="Proteomes" id="UP000271700"/>
    </source>
</evidence>
<feature type="signal peptide" evidence="5">
    <location>
        <begin position="1"/>
        <end position="32"/>
    </location>
</feature>
<dbReference type="NCBIfam" id="TIGR00401">
    <property type="entry name" value="msrA"/>
    <property type="match status" value="1"/>
</dbReference>
<dbReference type="OrthoDB" id="4174719at2"/>
<dbReference type="GO" id="GO:0033744">
    <property type="term" value="F:L-methionine:thioredoxin-disulfide S-oxidoreductase activity"/>
    <property type="evidence" value="ECO:0007669"/>
    <property type="project" value="RHEA"/>
</dbReference>
<dbReference type="PANTHER" id="PTHR43774">
    <property type="entry name" value="PEPTIDE METHIONINE SULFOXIDE REDUCTASE"/>
    <property type="match status" value="1"/>
</dbReference>
<feature type="domain" description="Peptide methionine sulphoxide reductase MsrA" evidence="6">
    <location>
        <begin position="38"/>
        <end position="180"/>
    </location>
</feature>
<evidence type="ECO:0000259" key="6">
    <source>
        <dbReference type="Pfam" id="PF01625"/>
    </source>
</evidence>
<gene>
    <name evidence="4" type="primary">msrA</name>
    <name evidence="7" type="ORF">CLV75_3048</name>
</gene>
<dbReference type="STRING" id="981384.GCA_000192475_00589"/>
<evidence type="ECO:0000256" key="4">
    <source>
        <dbReference type="HAMAP-Rule" id="MF_01401"/>
    </source>
</evidence>
<dbReference type="SUPFAM" id="SSF55068">
    <property type="entry name" value="Peptide methionine sulfoxide reductase"/>
    <property type="match status" value="1"/>
</dbReference>
<comment type="function">
    <text evidence="4">Has an important function as a repair enzyme for proteins that have been inactivated by oxidation. Catalyzes the reversible oxidation-reduction of methionine sulfoxide in proteins to methionine.</text>
</comment>
<dbReference type="AlphaFoldDB" id="A0A497Z5D2"/>
<accession>A0A497Z5D2</accession>
<dbReference type="EMBL" id="RCCT01000004">
    <property type="protein sequence ID" value="RLK03669.1"/>
    <property type="molecule type" value="Genomic_DNA"/>
</dbReference>
<evidence type="ECO:0000256" key="5">
    <source>
        <dbReference type="SAM" id="SignalP"/>
    </source>
</evidence>
<protein>
    <recommendedName>
        <fullName evidence="4">Peptide methionine sulfoxide reductase MsrA</fullName>
        <shortName evidence="4">Protein-methionine-S-oxide reductase</shortName>
        <ecNumber evidence="4">1.8.4.11</ecNumber>
    </recommendedName>
    <alternativeName>
        <fullName evidence="4">Peptide-methionine (S)-S-oxide reductase</fullName>
        <shortName evidence="4">Peptide Met(O) reductase</shortName>
    </alternativeName>
</protein>
<dbReference type="InterPro" id="IPR002569">
    <property type="entry name" value="Met_Sox_Rdtase_MsrA_dom"/>
</dbReference>